<evidence type="ECO:0000313" key="3">
    <source>
        <dbReference type="Proteomes" id="UP000027195"/>
    </source>
</evidence>
<dbReference type="HOGENOM" id="CLU_1209655_0_0_1"/>
<keyword evidence="1" id="KW-0732">Signal</keyword>
<gene>
    <name evidence="2" type="ORF">BOTBODRAFT_172353</name>
</gene>
<keyword evidence="3" id="KW-1185">Reference proteome</keyword>
<feature type="signal peptide" evidence="1">
    <location>
        <begin position="1"/>
        <end position="19"/>
    </location>
</feature>
<dbReference type="AlphaFoldDB" id="A0A067MNH7"/>
<evidence type="ECO:0000256" key="1">
    <source>
        <dbReference type="SAM" id="SignalP"/>
    </source>
</evidence>
<protein>
    <submittedName>
        <fullName evidence="2">Uncharacterized protein</fullName>
    </submittedName>
</protein>
<accession>A0A067MNH7</accession>
<name>A0A067MNH7_BOTB1</name>
<reference evidence="3" key="1">
    <citation type="journal article" date="2014" name="Proc. Natl. Acad. Sci. U.S.A.">
        <title>Extensive sampling of basidiomycete genomes demonstrates inadequacy of the white-rot/brown-rot paradigm for wood decay fungi.</title>
        <authorList>
            <person name="Riley R."/>
            <person name="Salamov A.A."/>
            <person name="Brown D.W."/>
            <person name="Nagy L.G."/>
            <person name="Floudas D."/>
            <person name="Held B.W."/>
            <person name="Levasseur A."/>
            <person name="Lombard V."/>
            <person name="Morin E."/>
            <person name="Otillar R."/>
            <person name="Lindquist E.A."/>
            <person name="Sun H."/>
            <person name="LaButti K.M."/>
            <person name="Schmutz J."/>
            <person name="Jabbour D."/>
            <person name="Luo H."/>
            <person name="Baker S.E."/>
            <person name="Pisabarro A.G."/>
            <person name="Walton J.D."/>
            <person name="Blanchette R.A."/>
            <person name="Henrissat B."/>
            <person name="Martin F."/>
            <person name="Cullen D."/>
            <person name="Hibbett D.S."/>
            <person name="Grigoriev I.V."/>
        </authorList>
    </citation>
    <scope>NUCLEOTIDE SEQUENCE [LARGE SCALE GENOMIC DNA]</scope>
    <source>
        <strain evidence="3">FD-172 SS1</strain>
    </source>
</reference>
<evidence type="ECO:0000313" key="2">
    <source>
        <dbReference type="EMBL" id="KDQ17303.1"/>
    </source>
</evidence>
<organism evidence="2 3">
    <name type="scientific">Botryobasidium botryosum (strain FD-172 SS1)</name>
    <dbReference type="NCBI Taxonomy" id="930990"/>
    <lineage>
        <taxon>Eukaryota</taxon>
        <taxon>Fungi</taxon>
        <taxon>Dikarya</taxon>
        <taxon>Basidiomycota</taxon>
        <taxon>Agaricomycotina</taxon>
        <taxon>Agaricomycetes</taxon>
        <taxon>Cantharellales</taxon>
        <taxon>Botryobasidiaceae</taxon>
        <taxon>Botryobasidium</taxon>
    </lineage>
</organism>
<dbReference type="EMBL" id="KL198024">
    <property type="protein sequence ID" value="KDQ17303.1"/>
    <property type="molecule type" value="Genomic_DNA"/>
</dbReference>
<sequence length="229" mass="22655">MQFKQSIAALLSLAGLATAQIVGSATLSQETSGQALCSSTCGTNGDFIGVSPDFFAAFGCGTGIRITPTGATSPSIAAQICFSCPGCTGEPNAAAGSPPDIWEGSEALLGQLGKGTTNVALELTVVRLNAVSQETSGQALCSSTCGTNGDFIGVSPDFFAAFGCGTGIRITPTGATSPSIAAQICFSCPGCTGEPNAAAGSPPDIWEGSEALLGQLGKGTTNVAVSWDI</sequence>
<dbReference type="Proteomes" id="UP000027195">
    <property type="component" value="Unassembled WGS sequence"/>
</dbReference>
<dbReference type="InParanoid" id="A0A067MNH7"/>
<feature type="chain" id="PRO_5001645759" evidence="1">
    <location>
        <begin position="20"/>
        <end position="229"/>
    </location>
</feature>
<proteinExistence type="predicted"/>